<dbReference type="GO" id="GO:0005886">
    <property type="term" value="C:plasma membrane"/>
    <property type="evidence" value="ECO:0007669"/>
    <property type="project" value="UniProtKB-SubCell"/>
</dbReference>
<protein>
    <submittedName>
        <fullName evidence="8">EamA-like transporter family protein</fullName>
    </submittedName>
</protein>
<dbReference type="RefSeq" id="WP_170830057.1">
    <property type="nucleotide sequence ID" value="NZ_FMYP01000030.1"/>
</dbReference>
<feature type="transmembrane region" description="Helical" evidence="6">
    <location>
        <begin position="99"/>
        <end position="119"/>
    </location>
</feature>
<organism evidence="8 9">
    <name type="scientific">Williamwhitmania taraxaci</name>
    <dbReference type="NCBI Taxonomy" id="1640674"/>
    <lineage>
        <taxon>Bacteria</taxon>
        <taxon>Pseudomonadati</taxon>
        <taxon>Bacteroidota</taxon>
        <taxon>Bacteroidia</taxon>
        <taxon>Bacteroidales</taxon>
        <taxon>Williamwhitmaniaceae</taxon>
        <taxon>Williamwhitmania</taxon>
    </lineage>
</organism>
<dbReference type="InterPro" id="IPR000620">
    <property type="entry name" value="EamA_dom"/>
</dbReference>
<evidence type="ECO:0000256" key="6">
    <source>
        <dbReference type="SAM" id="Phobius"/>
    </source>
</evidence>
<feature type="transmembrane region" description="Helical" evidence="6">
    <location>
        <begin position="252"/>
        <end position="270"/>
    </location>
</feature>
<dbReference type="STRING" id="1640674.SAMN05216323_10302"/>
<feature type="transmembrane region" description="Helical" evidence="6">
    <location>
        <begin position="181"/>
        <end position="205"/>
    </location>
</feature>
<dbReference type="AlphaFoldDB" id="A0A1G6LA49"/>
<dbReference type="EMBL" id="FMYP01000030">
    <property type="protein sequence ID" value="SDC40209.1"/>
    <property type="molecule type" value="Genomic_DNA"/>
</dbReference>
<reference evidence="8 9" key="1">
    <citation type="submission" date="2016-09" db="EMBL/GenBank/DDBJ databases">
        <authorList>
            <person name="Capua I."/>
            <person name="De Benedictis P."/>
            <person name="Joannis T."/>
            <person name="Lombin L.H."/>
            <person name="Cattoli G."/>
        </authorList>
    </citation>
    <scope>NUCLEOTIDE SEQUENCE [LARGE SCALE GENOMIC DNA]</scope>
    <source>
        <strain evidence="8 9">A7P-90m</strain>
    </source>
</reference>
<dbReference type="PANTHER" id="PTHR32322:SF18">
    <property type="entry name" value="S-ADENOSYLMETHIONINE_S-ADENOSYLHOMOCYSTEINE TRANSPORTER"/>
    <property type="match status" value="1"/>
</dbReference>
<keyword evidence="2" id="KW-1003">Cell membrane</keyword>
<accession>A0A1G6LA49</accession>
<feature type="transmembrane region" description="Helical" evidence="6">
    <location>
        <begin position="7"/>
        <end position="27"/>
    </location>
</feature>
<feature type="transmembrane region" description="Helical" evidence="6">
    <location>
        <begin position="276"/>
        <end position="294"/>
    </location>
</feature>
<evidence type="ECO:0000313" key="9">
    <source>
        <dbReference type="Proteomes" id="UP000199452"/>
    </source>
</evidence>
<feature type="domain" description="EamA" evidence="7">
    <location>
        <begin position="155"/>
        <end position="290"/>
    </location>
</feature>
<feature type="transmembrane region" description="Helical" evidence="6">
    <location>
        <begin position="151"/>
        <end position="174"/>
    </location>
</feature>
<feature type="transmembrane region" description="Helical" evidence="6">
    <location>
        <begin position="39"/>
        <end position="61"/>
    </location>
</feature>
<feature type="transmembrane region" description="Helical" evidence="6">
    <location>
        <begin position="220"/>
        <end position="240"/>
    </location>
</feature>
<feature type="transmembrane region" description="Helical" evidence="6">
    <location>
        <begin position="126"/>
        <end position="145"/>
    </location>
</feature>
<evidence type="ECO:0000256" key="1">
    <source>
        <dbReference type="ARBA" id="ARBA00004651"/>
    </source>
</evidence>
<dbReference type="PANTHER" id="PTHR32322">
    <property type="entry name" value="INNER MEMBRANE TRANSPORTER"/>
    <property type="match status" value="1"/>
</dbReference>
<keyword evidence="9" id="KW-1185">Reference proteome</keyword>
<feature type="transmembrane region" description="Helical" evidence="6">
    <location>
        <begin position="73"/>
        <end position="93"/>
    </location>
</feature>
<dbReference type="InterPro" id="IPR050638">
    <property type="entry name" value="AA-Vitamin_Transporters"/>
</dbReference>
<evidence type="ECO:0000256" key="5">
    <source>
        <dbReference type="ARBA" id="ARBA00023136"/>
    </source>
</evidence>
<dbReference type="InterPro" id="IPR037185">
    <property type="entry name" value="EmrE-like"/>
</dbReference>
<evidence type="ECO:0000313" key="8">
    <source>
        <dbReference type="EMBL" id="SDC40209.1"/>
    </source>
</evidence>
<dbReference type="SUPFAM" id="SSF103481">
    <property type="entry name" value="Multidrug resistance efflux transporter EmrE"/>
    <property type="match status" value="2"/>
</dbReference>
<keyword evidence="5 6" id="KW-0472">Membrane</keyword>
<evidence type="ECO:0000256" key="4">
    <source>
        <dbReference type="ARBA" id="ARBA00022989"/>
    </source>
</evidence>
<dbReference type="Gene3D" id="1.10.3730.20">
    <property type="match status" value="1"/>
</dbReference>
<comment type="subcellular location">
    <subcellularLocation>
        <location evidence="1">Cell membrane</location>
        <topology evidence="1">Multi-pass membrane protein</topology>
    </subcellularLocation>
</comment>
<evidence type="ECO:0000256" key="3">
    <source>
        <dbReference type="ARBA" id="ARBA00022692"/>
    </source>
</evidence>
<name>A0A1G6LA49_9BACT</name>
<proteinExistence type="predicted"/>
<gene>
    <name evidence="8" type="ORF">SAMN05216323_10302</name>
</gene>
<dbReference type="Proteomes" id="UP000199452">
    <property type="component" value="Unassembled WGS sequence"/>
</dbReference>
<keyword evidence="3 6" id="KW-0812">Transmembrane</keyword>
<dbReference type="Pfam" id="PF00892">
    <property type="entry name" value="EamA"/>
    <property type="match status" value="2"/>
</dbReference>
<evidence type="ECO:0000259" key="7">
    <source>
        <dbReference type="Pfam" id="PF00892"/>
    </source>
</evidence>
<feature type="domain" description="EamA" evidence="7">
    <location>
        <begin position="9"/>
        <end position="143"/>
    </location>
</feature>
<evidence type="ECO:0000256" key="2">
    <source>
        <dbReference type="ARBA" id="ARBA00022475"/>
    </source>
</evidence>
<sequence length="317" mass="35531">MLKSKSFLVYLAVVLAQVFWAMTFIWYRQFFLLYGPYPVTLVLFRLVFSSILLVAVTLLLGKLERIKPGDLKFFVILAFFEPFVYFMGEAYGMTMLSSTVASVIISTIPLIAPIGAYFFHQERLTWVNFAGIILSILGVLLVLVSKDLTLVASPLGIGLMFMAVMATIGYGVVIKRLTKSYNIFTITTYQNSIGSLFFIPLFFSLEFDHFMAVPFTFDEFLLAMLMTIFASTLAFLLFGYAIKHLGINKASIFNNAIPVITAIVAFFVLGEMLTPIQLLGMGVVIGGVLLSQLNREHLRKAHSMVKVGYNYARVRKS</sequence>
<keyword evidence="4 6" id="KW-1133">Transmembrane helix</keyword>